<evidence type="ECO:0000256" key="1">
    <source>
        <dbReference type="ARBA" id="ARBA00001917"/>
    </source>
</evidence>
<name>I7KZV8_METBM</name>
<comment type="cofactor">
    <cofactor evidence="1">
        <name>FMN</name>
        <dbReference type="ChEBI" id="CHEBI:58210"/>
    </cofactor>
</comment>
<dbReference type="EMBL" id="HE964772">
    <property type="protein sequence ID" value="CCJ36475.1"/>
    <property type="molecule type" value="Genomic_DNA"/>
</dbReference>
<accession>I7KZV8</accession>
<protein>
    <submittedName>
        <fullName evidence="5">Flavoredoxin</fullName>
    </submittedName>
</protein>
<comment type="similarity">
    <text evidence="3">Belongs to the flavoredoxin family.</text>
</comment>
<gene>
    <name evidence="5" type="ordered locus">BN140_1552</name>
</gene>
<dbReference type="InterPro" id="IPR002563">
    <property type="entry name" value="Flavin_Rdtase-like_dom"/>
</dbReference>
<evidence type="ECO:0000259" key="4">
    <source>
        <dbReference type="SMART" id="SM00903"/>
    </source>
</evidence>
<organism evidence="5 6">
    <name type="scientific">Methanoculleus bourgensis (strain ATCC 43281 / DSM 3045 / OCM 15 / MS2)</name>
    <name type="common">Methanogenium bourgense</name>
    <dbReference type="NCBI Taxonomy" id="1201294"/>
    <lineage>
        <taxon>Archaea</taxon>
        <taxon>Methanobacteriati</taxon>
        <taxon>Methanobacteriota</taxon>
        <taxon>Stenosarchaea group</taxon>
        <taxon>Methanomicrobia</taxon>
        <taxon>Methanomicrobiales</taxon>
        <taxon>Methanomicrobiaceae</taxon>
        <taxon>Methanoculleus</taxon>
    </lineage>
</organism>
<dbReference type="PATRIC" id="fig|1201294.9.peg.1706"/>
<evidence type="ECO:0000256" key="3">
    <source>
        <dbReference type="ARBA" id="ARBA00038054"/>
    </source>
</evidence>
<reference evidence="6" key="1">
    <citation type="journal article" date="2012" name="J. Bacteriol.">
        <title>Complete genome sequence of the hydrogenotrophic, methanogenic archaeon Methanoculleus bourgensis strain MS2T, isolated from a sewage sludge digester.</title>
        <authorList>
            <person name="Maus I."/>
            <person name="Wibberg D."/>
            <person name="Stantscheff R."/>
            <person name="Eikmeyer F.G."/>
            <person name="Seffner A."/>
            <person name="Boelter J."/>
            <person name="Szczepanowski R."/>
            <person name="Blom J."/>
            <person name="Jaenicke S."/>
            <person name="Konig H."/>
            <person name="Puhler A."/>
            <person name="Schluter A."/>
        </authorList>
    </citation>
    <scope>NUCLEOTIDE SEQUENCE [LARGE SCALE GENOMIC DNA]</scope>
    <source>
        <strain evidence="6">ATCC 43281 / DSM 3045 / OCM 15 / MS2</strain>
    </source>
</reference>
<dbReference type="InterPro" id="IPR052174">
    <property type="entry name" value="Flavoredoxin"/>
</dbReference>
<dbReference type="STRING" id="1201294.BN140_1552"/>
<dbReference type="InterPro" id="IPR012349">
    <property type="entry name" value="Split_barrel_FMN-bd"/>
</dbReference>
<dbReference type="PANTHER" id="PTHR43567">
    <property type="entry name" value="FLAVOREDOXIN-RELATED-RELATED"/>
    <property type="match status" value="1"/>
</dbReference>
<dbReference type="SUPFAM" id="SSF50475">
    <property type="entry name" value="FMN-binding split barrel"/>
    <property type="match status" value="1"/>
</dbReference>
<dbReference type="PANTHER" id="PTHR43567:SF1">
    <property type="entry name" value="FLAVOREDOXIN"/>
    <property type="match status" value="1"/>
</dbReference>
<dbReference type="AlphaFoldDB" id="I7KZV8"/>
<dbReference type="Pfam" id="PF01613">
    <property type="entry name" value="Flavin_Reduct"/>
    <property type="match status" value="1"/>
</dbReference>
<keyword evidence="2" id="KW-0285">Flavoprotein</keyword>
<keyword evidence="6" id="KW-1185">Reference proteome</keyword>
<evidence type="ECO:0000313" key="6">
    <source>
        <dbReference type="Proteomes" id="UP000009007"/>
    </source>
</evidence>
<evidence type="ECO:0000313" key="5">
    <source>
        <dbReference type="EMBL" id="CCJ36475.1"/>
    </source>
</evidence>
<evidence type="ECO:0000256" key="2">
    <source>
        <dbReference type="ARBA" id="ARBA00022630"/>
    </source>
</evidence>
<dbReference type="KEGG" id="mbg:BN140_1552"/>
<dbReference type="Gene3D" id="2.30.110.10">
    <property type="entry name" value="Electron Transport, Fmn-binding Protein, Chain A"/>
    <property type="match status" value="1"/>
</dbReference>
<dbReference type="HOGENOM" id="CLU_059021_5_5_2"/>
<proteinExistence type="inferred from homology"/>
<dbReference type="GO" id="GO:0010181">
    <property type="term" value="F:FMN binding"/>
    <property type="evidence" value="ECO:0007669"/>
    <property type="project" value="InterPro"/>
</dbReference>
<feature type="domain" description="Flavin reductase like" evidence="4">
    <location>
        <begin position="30"/>
        <end position="185"/>
    </location>
</feature>
<sequence length="211" mass="22871">MTEKPGPEKVYPGPATKCSPMKKISIGPRTLLYPHPDLIIGTYGPGGRPDAMVAAWGGICSSQPPAVAVSVQKVRQTYENLTSEREFTVSIPSVDYVKEADYFGIVSGRDTDKFAATGLTPVKGDLVNAPYVGEFPVVLECRLLQTVEIGVHTQFIGEILDVKVDESVLGPDGKPDIAKIRPFAYDSMRREYYGFGGVIAKAFSVGKEIEK</sequence>
<dbReference type="Proteomes" id="UP000009007">
    <property type="component" value="Chromosome I"/>
</dbReference>
<dbReference type="SMART" id="SM00903">
    <property type="entry name" value="Flavin_Reduct"/>
    <property type="match status" value="1"/>
</dbReference>